<dbReference type="InterPro" id="IPR005158">
    <property type="entry name" value="BTAD"/>
</dbReference>
<dbReference type="Proteomes" id="UP001385809">
    <property type="component" value="Unassembled WGS sequence"/>
</dbReference>
<dbReference type="Gene3D" id="1.10.10.10">
    <property type="entry name" value="Winged helix-like DNA-binding domain superfamily/Winged helix DNA-binding domain"/>
    <property type="match status" value="1"/>
</dbReference>
<dbReference type="InterPro" id="IPR036388">
    <property type="entry name" value="WH-like_DNA-bd_sf"/>
</dbReference>
<keyword evidence="3" id="KW-0238">DNA-binding</keyword>
<evidence type="ECO:0000256" key="1">
    <source>
        <dbReference type="ARBA" id="ARBA00022741"/>
    </source>
</evidence>
<feature type="domain" description="Bacterial transcriptional activator" evidence="5">
    <location>
        <begin position="92"/>
        <end position="222"/>
    </location>
</feature>
<reference evidence="6 7" key="1">
    <citation type="submission" date="2024-03" db="EMBL/GenBank/DDBJ databases">
        <title>Actinomycetospora sp. OC33-EN08, a novel actinomycete isolated from wild orchid (Aerides multiflora).</title>
        <authorList>
            <person name="Suriyachadkun C."/>
        </authorList>
    </citation>
    <scope>NUCLEOTIDE SEQUENCE [LARGE SCALE GENOMIC DNA]</scope>
    <source>
        <strain evidence="6 7">OC33-EN08</strain>
    </source>
</reference>
<dbReference type="SMART" id="SM00382">
    <property type="entry name" value="AAA"/>
    <property type="match status" value="1"/>
</dbReference>
<keyword evidence="2" id="KW-0067">ATP-binding</keyword>
<name>A0ABU8MGU6_9PSEU</name>
<dbReference type="Pfam" id="PF03704">
    <property type="entry name" value="BTAD"/>
    <property type="match status" value="1"/>
</dbReference>
<proteinExistence type="predicted"/>
<gene>
    <name evidence="6" type="ORF">WCD74_02020</name>
</gene>
<accession>A0ABU8MGU6</accession>
<dbReference type="InterPro" id="IPR041664">
    <property type="entry name" value="AAA_16"/>
</dbReference>
<dbReference type="Pfam" id="PF13191">
    <property type="entry name" value="AAA_16"/>
    <property type="match status" value="1"/>
</dbReference>
<evidence type="ECO:0000259" key="5">
    <source>
        <dbReference type="SMART" id="SM01043"/>
    </source>
</evidence>
<dbReference type="SUPFAM" id="SSF48452">
    <property type="entry name" value="TPR-like"/>
    <property type="match status" value="1"/>
</dbReference>
<feature type="domain" description="AAA+ ATPase" evidence="4">
    <location>
        <begin position="251"/>
        <end position="401"/>
    </location>
</feature>
<dbReference type="InterPro" id="IPR003593">
    <property type="entry name" value="AAA+_ATPase"/>
</dbReference>
<dbReference type="Gene3D" id="1.25.40.10">
    <property type="entry name" value="Tetratricopeptide repeat domain"/>
    <property type="match status" value="1"/>
</dbReference>
<dbReference type="SUPFAM" id="SSF46785">
    <property type="entry name" value="Winged helix' DNA-binding domain"/>
    <property type="match status" value="1"/>
</dbReference>
<evidence type="ECO:0000313" key="7">
    <source>
        <dbReference type="Proteomes" id="UP001385809"/>
    </source>
</evidence>
<dbReference type="PANTHER" id="PTHR16305">
    <property type="entry name" value="TESTICULAR SOLUBLE ADENYLYL CYCLASE"/>
    <property type="match status" value="1"/>
</dbReference>
<dbReference type="SMART" id="SM01043">
    <property type="entry name" value="BTAD"/>
    <property type="match status" value="1"/>
</dbReference>
<comment type="caution">
    <text evidence="6">The sequence shown here is derived from an EMBL/GenBank/DDBJ whole genome shotgun (WGS) entry which is preliminary data.</text>
</comment>
<evidence type="ECO:0000313" key="6">
    <source>
        <dbReference type="EMBL" id="MEJ2866524.1"/>
    </source>
</evidence>
<dbReference type="InterPro" id="IPR016032">
    <property type="entry name" value="Sig_transdc_resp-reg_C-effctor"/>
</dbReference>
<dbReference type="RefSeq" id="WP_337693145.1">
    <property type="nucleotide sequence ID" value="NZ_JBBEGN010000001.1"/>
</dbReference>
<dbReference type="EMBL" id="JBBEGN010000001">
    <property type="protein sequence ID" value="MEJ2866524.1"/>
    <property type="molecule type" value="Genomic_DNA"/>
</dbReference>
<dbReference type="SUPFAM" id="SSF46894">
    <property type="entry name" value="C-terminal effector domain of the bipartite response regulators"/>
    <property type="match status" value="1"/>
</dbReference>
<dbReference type="SUPFAM" id="SSF52540">
    <property type="entry name" value="P-loop containing nucleoside triphosphate hydrolases"/>
    <property type="match status" value="1"/>
</dbReference>
<keyword evidence="7" id="KW-1185">Reference proteome</keyword>
<sequence>MTDVRLLGAVEVVGTPPVRSTILRSLLAHLALDPGRPVATTTLIDELYDTALPKNPAAALHVQVTRLRKWVSPALVESTGGGYALQIPRSAVDLCRFLDAAGRDPAGALVEYGGEAFPGCRPGPRLAAESQRVRRSHREVVREHAQRLLDEGRAREVIALTAPVLDEDPDHEGIAAVAALALHAEGRTGEALKLLAATRAVLRAEHGVDAGEALRAAERAVLDVEQRRRRDVVGRGAPLAAIRDALDDTRAGHVVVVAGEAGIGKSTLLRAAKDEVGRRGGTVGHGLWEHDQAPFAAWVQALHAVGVAPPSLRDPTPGRTLRRRLAAIAAEGLVLVVLDDAHRADPASLHVLRGLGQAGLPAGVVVLVAAREPGTVTHPTWSDTAADLTLLDGVLRLPLTELDEAGTRAMVVDAMGCGEAGDRLVTTLWERTGGHPLHLSALLAELKDLPDEAAREAATRRVPERLRPLLEHQLGGLPEPCRQALEALAVLGPLPVSELAAAVGVDERTLTRDLRPAVGMTLVESTGDGFAFRHDLTATAVLDTVPAVVRAQLHRARLAALDGRAEPFTVLRHAVGAAVLLPAVEVADAHLPAAFAAYRDGALSTALELLDAAAPATSRPVRVRLLRGLVREVQGRVDEAADLFDAVVADPGAEVADAVAAALGDDALGPSVAGRPRRLERLRRVHALPLTDLQRARVLRGLVVEEQQIDGGGTASLVGELLAMGDGGAEPVLAAEIAVTRAYLQIGVSVPAAERVATARRAAALARTADEVTLRLEADELLVAALVGAGELDEALALQAELGPEAERRHRPRTIWAVGLVEASALLASGKVEEADQVAQDAFGRAHEFGIADALGAFGAHLVIRHLLTGSLPTLGGLPAQTAVNYPREPAWPACAAVDAVQGGDGDGAREHLAEFHRRRHGREGGLFDRVGLCLAACAAYALDDRPTADLVLRALPDDPGSTVVVGIGAAFLGPLDLYRGLALAARGERAEAHRRFRAAAATATALGWYPWADAADGFAEDLDEPVPGRPSDTPGPVLPLGLRRAL</sequence>
<keyword evidence="1" id="KW-0547">Nucleotide-binding</keyword>
<dbReference type="InterPro" id="IPR027417">
    <property type="entry name" value="P-loop_NTPase"/>
</dbReference>
<evidence type="ECO:0000256" key="3">
    <source>
        <dbReference type="ARBA" id="ARBA00023125"/>
    </source>
</evidence>
<dbReference type="PANTHER" id="PTHR16305:SF35">
    <property type="entry name" value="TRANSCRIPTIONAL ACTIVATOR DOMAIN"/>
    <property type="match status" value="1"/>
</dbReference>
<organism evidence="6 7">
    <name type="scientific">Actinomycetospora aurantiaca</name>
    <dbReference type="NCBI Taxonomy" id="3129233"/>
    <lineage>
        <taxon>Bacteria</taxon>
        <taxon>Bacillati</taxon>
        <taxon>Actinomycetota</taxon>
        <taxon>Actinomycetes</taxon>
        <taxon>Pseudonocardiales</taxon>
        <taxon>Pseudonocardiaceae</taxon>
        <taxon>Actinomycetospora</taxon>
    </lineage>
</organism>
<evidence type="ECO:0000256" key="2">
    <source>
        <dbReference type="ARBA" id="ARBA00022840"/>
    </source>
</evidence>
<protein>
    <submittedName>
        <fullName evidence="6">AAA family ATPase</fullName>
    </submittedName>
</protein>
<dbReference type="InterPro" id="IPR036390">
    <property type="entry name" value="WH_DNA-bd_sf"/>
</dbReference>
<evidence type="ECO:0000259" key="4">
    <source>
        <dbReference type="SMART" id="SM00382"/>
    </source>
</evidence>
<dbReference type="InterPro" id="IPR011990">
    <property type="entry name" value="TPR-like_helical_dom_sf"/>
</dbReference>